<evidence type="ECO:0000313" key="5">
    <source>
        <dbReference type="EMBL" id="KAK9701139.1"/>
    </source>
</evidence>
<feature type="non-terminal residue" evidence="5">
    <location>
        <position position="709"/>
    </location>
</feature>
<keyword evidence="4" id="KW-0539">Nucleus</keyword>
<dbReference type="PANTHER" id="PTHR31344:SF0">
    <property type="entry name" value="NUCLEAR PORE COMPLEX PROTEIN NUP205"/>
    <property type="match status" value="1"/>
</dbReference>
<evidence type="ECO:0000256" key="4">
    <source>
        <dbReference type="ARBA" id="ARBA00023242"/>
    </source>
</evidence>
<gene>
    <name evidence="5" type="ORF">K7432_011854</name>
</gene>
<evidence type="ECO:0000256" key="3">
    <source>
        <dbReference type="ARBA" id="ARBA00022448"/>
    </source>
</evidence>
<dbReference type="Proteomes" id="UP001479436">
    <property type="component" value="Unassembled WGS sequence"/>
</dbReference>
<dbReference type="PANTHER" id="PTHR31344">
    <property type="entry name" value="NUCLEAR PORE COMPLEX PROTEIN NUP205"/>
    <property type="match status" value="1"/>
</dbReference>
<protein>
    <recommendedName>
        <fullName evidence="7">Nucleoporin</fullName>
    </recommendedName>
</protein>
<reference evidence="5 6" key="1">
    <citation type="submission" date="2023-04" db="EMBL/GenBank/DDBJ databases">
        <title>Genome of Basidiobolus ranarum AG-B5.</title>
        <authorList>
            <person name="Stajich J.E."/>
            <person name="Carter-House D."/>
            <person name="Gryganskyi A."/>
        </authorList>
    </citation>
    <scope>NUCLEOTIDE SEQUENCE [LARGE SCALE GENOMIC DNA]</scope>
    <source>
        <strain evidence="5 6">AG-B5</strain>
    </source>
</reference>
<dbReference type="EMBL" id="JASJQH010007842">
    <property type="protein sequence ID" value="KAK9701139.1"/>
    <property type="molecule type" value="Genomic_DNA"/>
</dbReference>
<evidence type="ECO:0008006" key="7">
    <source>
        <dbReference type="Google" id="ProtNLM"/>
    </source>
</evidence>
<evidence type="ECO:0000256" key="1">
    <source>
        <dbReference type="ARBA" id="ARBA00004123"/>
    </source>
</evidence>
<organism evidence="5 6">
    <name type="scientific">Basidiobolus ranarum</name>
    <dbReference type="NCBI Taxonomy" id="34480"/>
    <lineage>
        <taxon>Eukaryota</taxon>
        <taxon>Fungi</taxon>
        <taxon>Fungi incertae sedis</taxon>
        <taxon>Zoopagomycota</taxon>
        <taxon>Entomophthoromycotina</taxon>
        <taxon>Basidiobolomycetes</taxon>
        <taxon>Basidiobolales</taxon>
        <taxon>Basidiobolaceae</taxon>
        <taxon>Basidiobolus</taxon>
    </lineage>
</organism>
<keyword evidence="6" id="KW-1185">Reference proteome</keyword>
<evidence type="ECO:0000313" key="6">
    <source>
        <dbReference type="Proteomes" id="UP001479436"/>
    </source>
</evidence>
<keyword evidence="3" id="KW-0813">Transport</keyword>
<dbReference type="Pfam" id="PF11894">
    <property type="entry name" value="Nup192"/>
    <property type="match status" value="1"/>
</dbReference>
<proteinExistence type="inferred from homology"/>
<comment type="subcellular location">
    <subcellularLocation>
        <location evidence="1">Nucleus</location>
    </subcellularLocation>
</comment>
<comment type="caution">
    <text evidence="5">The sequence shown here is derived from an EMBL/GenBank/DDBJ whole genome shotgun (WGS) entry which is preliminary data.</text>
</comment>
<sequence>MAAPYWKPDTFENLHNLICEIYTSPNEANLHDLKVDLDHSKQNFINLLDDLPKNTEHRSNLQKGKPLINNVTHNVNDQFINEAIILSDELNVDEYFSATLLQFGMQLRSRFDRPAAETAILLYHSERIYLLNCLNLIIKGAYDEGLALEVRTLFEEYTTSLIFSTVKKQNSPSNLTYPRKVLETIESLKNNIALLKEHGTMSGSNTTQQATILSEDCTKERVEKFSDERKELAHILFLISYQRQLDSEEIMAIAENLHKANLSDSISYYLVPTLLASIDSAPEHVLALGVEQQRYTSNSNNTDFLKKFNALVNKNDWVSQPLRGVILLQWSLYLSSVFSKSPSLEQQLGFAEDKIEHMAEEAISLNAFTFLKEKILCFKDETKTTQVSTENSAMTGVTFASITSEINAANSRGTSDAPEIDEDFQWYILHQLDLMVTTFISTLSGVLRRLKNREDDVAYTSRGSGDQAPRKDLQTFFELVSSIYKDRIDSGLKFWEGPDDRLFDILKWAPDSKASEIVRAAFYMFASLATGPKSSQYAYDFLNSGGGRHPNLMQSSNHTTSLCSWNALFGALEFYSTNLVPTQTVSSGMTLPAQIQPEEVILLKSFLRLLRQIVKYSSVARTTLYENQQYKPMYTLFNLLRCPVPTDLKAALLETIAAFCSPIGSNGPQIARQTWITLEQSQLLQTIRSTTSQNGSQFPTIEGGQFTNV</sequence>
<accession>A0ABR2VT68</accession>
<name>A0ABR2VT68_9FUNG</name>
<comment type="similarity">
    <text evidence="2">Belongs to the NUP186/NUP192/NUP205 family.</text>
</comment>
<dbReference type="InterPro" id="IPR021827">
    <property type="entry name" value="Nup186/Nup192/Nup205"/>
</dbReference>
<evidence type="ECO:0000256" key="2">
    <source>
        <dbReference type="ARBA" id="ARBA00005892"/>
    </source>
</evidence>